<reference evidence="16 17" key="1">
    <citation type="submission" date="2017-03" db="EMBL/GenBank/DDBJ databases">
        <title>Genome sequence of Sphingomonas mucosissima DSM 17494.</title>
        <authorList>
            <person name="Poehlein A."/>
            <person name="Wuebbeler J.H."/>
            <person name="Steinbuechel A."/>
            <person name="Daniel R."/>
        </authorList>
    </citation>
    <scope>NUCLEOTIDE SEQUENCE [LARGE SCALE GENOMIC DNA]</scope>
    <source>
        <strain evidence="16 17">DSM 17494</strain>
    </source>
</reference>
<evidence type="ECO:0000256" key="6">
    <source>
        <dbReference type="ARBA" id="ARBA00022891"/>
    </source>
</evidence>
<feature type="binding site" evidence="11">
    <location>
        <begin position="206"/>
        <end position="207"/>
    </location>
    <ligand>
        <name>pyrroloquinoline quinone</name>
        <dbReference type="ChEBI" id="CHEBI:58442"/>
    </ligand>
</feature>
<comment type="cofactor">
    <cofactor evidence="12">
        <name>Ca(2+)</name>
        <dbReference type="ChEBI" id="CHEBI:29108"/>
    </cofactor>
    <text evidence="12">Binds 1 Ca(2+) ion per subunit.</text>
</comment>
<feature type="domain" description="Cytochrome c" evidence="15">
    <location>
        <begin position="630"/>
        <end position="709"/>
    </location>
</feature>
<evidence type="ECO:0000256" key="7">
    <source>
        <dbReference type="ARBA" id="ARBA00023002"/>
    </source>
</evidence>
<keyword evidence="5 12" id="KW-0106">Calcium</keyword>
<dbReference type="GO" id="GO:0016614">
    <property type="term" value="F:oxidoreductase activity, acting on CH-OH group of donors"/>
    <property type="evidence" value="ECO:0007669"/>
    <property type="project" value="InterPro"/>
</dbReference>
<evidence type="ECO:0000256" key="8">
    <source>
        <dbReference type="ARBA" id="ARBA00023004"/>
    </source>
</evidence>
<dbReference type="Pfam" id="PF13442">
    <property type="entry name" value="Cytochrome_CBB3"/>
    <property type="match status" value="1"/>
</dbReference>
<keyword evidence="17" id="KW-1185">Reference proteome</keyword>
<keyword evidence="3 12" id="KW-0479">Metal-binding</keyword>
<dbReference type="Gene3D" id="2.140.10.10">
    <property type="entry name" value="Quinoprotein alcohol dehydrogenase-like superfamily"/>
    <property type="match status" value="1"/>
</dbReference>
<feature type="binding site" evidence="11">
    <location>
        <position position="361"/>
    </location>
    <ligand>
        <name>pyrroloquinoline quinone</name>
        <dbReference type="ChEBI" id="CHEBI:58442"/>
    </ligand>
</feature>
<dbReference type="InterPro" id="IPR002372">
    <property type="entry name" value="PQQ_rpt_dom"/>
</dbReference>
<dbReference type="PROSITE" id="PS51257">
    <property type="entry name" value="PROKAR_LIPOPROTEIN"/>
    <property type="match status" value="1"/>
</dbReference>
<feature type="binding site" evidence="12">
    <location>
        <position position="289"/>
    </location>
    <ligand>
        <name>Ca(2+)</name>
        <dbReference type="ChEBI" id="CHEBI:29108"/>
    </ligand>
</feature>
<dbReference type="Proteomes" id="UP000197783">
    <property type="component" value="Unassembled WGS sequence"/>
</dbReference>
<feature type="active site" description="Proton acceptor" evidence="10">
    <location>
        <position position="334"/>
    </location>
</feature>
<evidence type="ECO:0000256" key="12">
    <source>
        <dbReference type="PIRSR" id="PIRSR617512-3"/>
    </source>
</evidence>
<feature type="chain" id="PRO_5011969915" evidence="14">
    <location>
        <begin position="21"/>
        <end position="739"/>
    </location>
</feature>
<comment type="similarity">
    <text evidence="1">Belongs to the bacterial PQQ dehydrogenase family.</text>
</comment>
<evidence type="ECO:0000313" key="16">
    <source>
        <dbReference type="EMBL" id="OWK31901.1"/>
    </source>
</evidence>
<dbReference type="SUPFAM" id="SSF50998">
    <property type="entry name" value="Quinoprotein alcohol dehydrogenase-like"/>
    <property type="match status" value="1"/>
</dbReference>
<dbReference type="AlphaFoldDB" id="A0A245ZQ92"/>
<dbReference type="InterPro" id="IPR018391">
    <property type="entry name" value="PQQ_b-propeller_rpt"/>
</dbReference>
<dbReference type="PROSITE" id="PS51007">
    <property type="entry name" value="CYTC"/>
    <property type="match status" value="1"/>
</dbReference>
<feature type="binding site" evidence="11">
    <location>
        <position position="269"/>
    </location>
    <ligand>
        <name>pyrroloquinoline quinone</name>
        <dbReference type="ChEBI" id="CHEBI:58442"/>
    </ligand>
</feature>
<dbReference type="SMART" id="SM00564">
    <property type="entry name" value="PQQ"/>
    <property type="match status" value="5"/>
</dbReference>
<evidence type="ECO:0000256" key="14">
    <source>
        <dbReference type="SAM" id="SignalP"/>
    </source>
</evidence>
<keyword evidence="9 13" id="KW-1015">Disulfide bond</keyword>
<organism evidence="16 17">
    <name type="scientific">Sphingomonas mucosissima</name>
    <dbReference type="NCBI Taxonomy" id="370959"/>
    <lineage>
        <taxon>Bacteria</taxon>
        <taxon>Pseudomonadati</taxon>
        <taxon>Pseudomonadota</taxon>
        <taxon>Alphaproteobacteria</taxon>
        <taxon>Sphingomonadales</taxon>
        <taxon>Sphingomonadaceae</taxon>
        <taxon>Sphingomonas</taxon>
    </lineage>
</organism>
<feature type="binding site" evidence="12">
    <location>
        <position position="334"/>
    </location>
    <ligand>
        <name>Ca(2+)</name>
        <dbReference type="ChEBI" id="CHEBI:29108"/>
    </ligand>
</feature>
<comment type="caution">
    <text evidence="16">The sequence shown here is derived from an EMBL/GenBank/DDBJ whole genome shotgun (WGS) entry which is preliminary data.</text>
</comment>
<evidence type="ECO:0000256" key="1">
    <source>
        <dbReference type="ARBA" id="ARBA00008156"/>
    </source>
</evidence>
<evidence type="ECO:0000256" key="3">
    <source>
        <dbReference type="ARBA" id="ARBA00022723"/>
    </source>
</evidence>
<feature type="signal peptide" evidence="14">
    <location>
        <begin position="1"/>
        <end position="20"/>
    </location>
</feature>
<dbReference type="InterPro" id="IPR011047">
    <property type="entry name" value="Quinoprotein_ADH-like_sf"/>
</dbReference>
<dbReference type="SUPFAM" id="SSF46626">
    <property type="entry name" value="Cytochrome c"/>
    <property type="match status" value="1"/>
</dbReference>
<feature type="disulfide bond" evidence="13">
    <location>
        <begin position="140"/>
        <end position="141"/>
    </location>
</feature>
<gene>
    <name evidence="16" type="primary">qbdA</name>
    <name evidence="16" type="ORF">SPMU_02210</name>
</gene>
<dbReference type="InterPro" id="IPR036909">
    <property type="entry name" value="Cyt_c-like_dom_sf"/>
</dbReference>
<evidence type="ECO:0000256" key="10">
    <source>
        <dbReference type="PIRSR" id="PIRSR617512-1"/>
    </source>
</evidence>
<evidence type="ECO:0000259" key="15">
    <source>
        <dbReference type="PROSITE" id="PS51007"/>
    </source>
</evidence>
<protein>
    <submittedName>
        <fullName evidence="16">Quinohemoprotein alcohol dehydrogenase ADH IIB</fullName>
        <ecNumber evidence="16">1.1.9.1</ecNumber>
    </submittedName>
</protein>
<feature type="binding site" evidence="11">
    <location>
        <position position="94"/>
    </location>
    <ligand>
        <name>pyrroloquinoline quinone</name>
        <dbReference type="ChEBI" id="CHEBI:58442"/>
    </ligand>
</feature>
<dbReference type="InterPro" id="IPR017512">
    <property type="entry name" value="PQQ_MeOH/EtOH_DH"/>
</dbReference>
<keyword evidence="4 14" id="KW-0732">Signal</keyword>
<evidence type="ECO:0000256" key="9">
    <source>
        <dbReference type="ARBA" id="ARBA00023157"/>
    </source>
</evidence>
<feature type="binding site" evidence="12">
    <location>
        <position position="208"/>
    </location>
    <ligand>
        <name>Ca(2+)</name>
        <dbReference type="ChEBI" id="CHEBI:29108"/>
    </ligand>
</feature>
<feature type="binding site" description="covalent" evidence="11">
    <location>
        <position position="643"/>
    </location>
    <ligand>
        <name>heme c</name>
        <dbReference type="ChEBI" id="CHEBI:61717"/>
    </ligand>
</feature>
<feature type="binding site" evidence="11">
    <location>
        <begin position="424"/>
        <end position="425"/>
    </location>
    <ligand>
        <name>pyrroloquinoline quinone</name>
        <dbReference type="ChEBI" id="CHEBI:58442"/>
    </ligand>
</feature>
<sequence length="739" mass="78322">MRIGFALLAAAALVSCKANSGEDANAAADRSATTGVGKIDAALLTSGGDGRDWAMTGFNYQEQRFSPLTQINADNVGQLGLAWYADMPDARGQEATPVVVDGKMFVTGPWSKVFAYDAATGQKLWDFDPKVNPEKGVQACCDVVNRGVAAWKGRLYVGTIDGRLIALDAATGKQDWSVQTTDNSKPYTITGVPRVVKGMVVIGNGGAEFGVRGYVTAYDAGTGAKKWRFYTVPNPTGAPDGEASDAAMAKVAPTWSKNGQWKQSGGGGTVWDSIVYDAELDQLYLGVGNGSPWNHGLRSEGQGDNLFLSSIVALKPDTGEYVWHYQETPGETWDFTATQPINLATLNIGGQQRRVLMQAPKNGFFYVVDRANGKLINAGQFIPGVNWATGYDPKTGRPIENPEARYYKTGKPFLAMPSAIAAHNWQPMSFNPKAGLAYIPAQIVGSAYLNPSSPLDQAKPLGFNVGQDLGNAMYPRDPAAVKQAIAGATGRLVAWDPVANKARWTVDYPTPWNGGTMTTAGNLVFQGTALGEFRAYAADTGKQLFSYPVGTGIMAGAATFMIGNEQYIAVLAGRGGALPLSIGYAIGKARDVPNVPHLLVFKLGGTVQLPNTQPQDSTPVNLPENKAAPQQVAQGQALFGRYCQVCHGASAGGGGVLPNLQRSATLGDPDTWKAILIDGMLKERGMVSFAKVLTPEQAQLIRLYVIDEAHWAQKNLGGGTKAVAPAPAAQKSPVPTGVR</sequence>
<dbReference type="GO" id="GO:0009055">
    <property type="term" value="F:electron transfer activity"/>
    <property type="evidence" value="ECO:0007669"/>
    <property type="project" value="InterPro"/>
</dbReference>
<feature type="binding site" evidence="11">
    <location>
        <position position="146"/>
    </location>
    <ligand>
        <name>pyrroloquinoline quinone</name>
        <dbReference type="ChEBI" id="CHEBI:58442"/>
    </ligand>
</feature>
<evidence type="ECO:0000256" key="13">
    <source>
        <dbReference type="PIRSR" id="PIRSR617512-4"/>
    </source>
</evidence>
<feature type="binding site" description="axial binding residue" evidence="12">
    <location>
        <position position="686"/>
    </location>
    <ligand>
        <name>heme c</name>
        <dbReference type="ChEBI" id="CHEBI:61717"/>
    </ligand>
    <ligandPart>
        <name>Fe</name>
        <dbReference type="ChEBI" id="CHEBI:18248"/>
    </ligandPart>
</feature>
<proteinExistence type="inferred from homology"/>
<comment type="cofactor">
    <cofactor evidence="11">
        <name>heme c</name>
        <dbReference type="ChEBI" id="CHEBI:61717"/>
    </cofactor>
    <text evidence="11">Binds 1 heme c group per subunit.</text>
</comment>
<feature type="binding site" description="axial binding residue" evidence="12">
    <location>
        <position position="647"/>
    </location>
    <ligand>
        <name>heme c</name>
        <dbReference type="ChEBI" id="CHEBI:61717"/>
    </ligand>
    <ligandPart>
        <name>Fe</name>
        <dbReference type="ChEBI" id="CHEBI:18248"/>
    </ligandPart>
</feature>
<keyword evidence="8 12" id="KW-0408">Iron</keyword>
<feature type="binding site" evidence="11">
    <location>
        <position position="190"/>
    </location>
    <ligand>
        <name>pyrroloquinoline quinone</name>
        <dbReference type="ChEBI" id="CHEBI:58442"/>
    </ligand>
</feature>
<name>A0A245ZQ92_9SPHN</name>
<feature type="binding site" description="covalent" evidence="11">
    <location>
        <position position="646"/>
    </location>
    <ligand>
        <name>heme c</name>
        <dbReference type="ChEBI" id="CHEBI:61717"/>
    </ligand>
</feature>
<evidence type="ECO:0000256" key="11">
    <source>
        <dbReference type="PIRSR" id="PIRSR617512-2"/>
    </source>
</evidence>
<dbReference type="GO" id="GO:0016020">
    <property type="term" value="C:membrane"/>
    <property type="evidence" value="ECO:0007669"/>
    <property type="project" value="InterPro"/>
</dbReference>
<dbReference type="InterPro" id="IPR009056">
    <property type="entry name" value="Cyt_c-like_dom"/>
</dbReference>
<dbReference type="CDD" id="cd10279">
    <property type="entry name" value="PQQ_ADH_II"/>
    <property type="match status" value="1"/>
</dbReference>
<dbReference type="NCBIfam" id="TIGR03075">
    <property type="entry name" value="PQQ_enz_alc_DH"/>
    <property type="match status" value="1"/>
</dbReference>
<dbReference type="GO" id="GO:0020037">
    <property type="term" value="F:heme binding"/>
    <property type="evidence" value="ECO:0007669"/>
    <property type="project" value="InterPro"/>
</dbReference>
<dbReference type="PANTHER" id="PTHR32303">
    <property type="entry name" value="QUINOPROTEIN ALCOHOL DEHYDROGENASE (CYTOCHROME C)"/>
    <property type="match status" value="1"/>
</dbReference>
<evidence type="ECO:0000256" key="2">
    <source>
        <dbReference type="ARBA" id="ARBA00022617"/>
    </source>
</evidence>
<evidence type="ECO:0000256" key="4">
    <source>
        <dbReference type="ARBA" id="ARBA00022729"/>
    </source>
</evidence>
<dbReference type="EC" id="1.1.9.1" evidence="16"/>
<keyword evidence="2 11" id="KW-0349">Heme</keyword>
<dbReference type="Pfam" id="PF01011">
    <property type="entry name" value="PQQ"/>
    <property type="match status" value="2"/>
</dbReference>
<dbReference type="Gene3D" id="1.10.760.10">
    <property type="entry name" value="Cytochrome c-like domain"/>
    <property type="match status" value="1"/>
</dbReference>
<evidence type="ECO:0000256" key="5">
    <source>
        <dbReference type="ARBA" id="ARBA00022837"/>
    </source>
</evidence>
<evidence type="ECO:0000313" key="17">
    <source>
        <dbReference type="Proteomes" id="UP000197783"/>
    </source>
</evidence>
<dbReference type="RefSeq" id="WP_088331107.1">
    <property type="nucleotide sequence ID" value="NZ_NBBJ01000001.1"/>
</dbReference>
<comment type="cofactor">
    <cofactor evidence="11">
        <name>pyrroloquinoline quinone</name>
        <dbReference type="ChEBI" id="CHEBI:58442"/>
    </cofactor>
    <text evidence="11">Binds 1 PQQ group per subunit.</text>
</comment>
<dbReference type="GO" id="GO:0005509">
    <property type="term" value="F:calcium ion binding"/>
    <property type="evidence" value="ECO:0007669"/>
    <property type="project" value="InterPro"/>
</dbReference>
<dbReference type="EMBL" id="NBBJ01000001">
    <property type="protein sequence ID" value="OWK31901.1"/>
    <property type="molecule type" value="Genomic_DNA"/>
</dbReference>
<keyword evidence="7 16" id="KW-0560">Oxidoreductase</keyword>
<keyword evidence="6 11" id="KW-0634">PQQ</keyword>
<dbReference type="OrthoDB" id="9794322at2"/>
<accession>A0A245ZQ92</accession>